<keyword evidence="6" id="KW-1185">Reference proteome</keyword>
<dbReference type="PANTHER" id="PTHR46028">
    <property type="entry name" value="KYNURENINE 3-MONOOXYGENASE"/>
    <property type="match status" value="1"/>
</dbReference>
<organism evidence="5 6">
    <name type="scientific">Smittium angustum</name>
    <dbReference type="NCBI Taxonomy" id="133377"/>
    <lineage>
        <taxon>Eukaryota</taxon>
        <taxon>Fungi</taxon>
        <taxon>Fungi incertae sedis</taxon>
        <taxon>Zoopagomycota</taxon>
        <taxon>Kickxellomycotina</taxon>
        <taxon>Harpellomycetes</taxon>
        <taxon>Harpellales</taxon>
        <taxon>Legeriomycetaceae</taxon>
        <taxon>Smittium</taxon>
    </lineage>
</organism>
<evidence type="ECO:0000313" key="6">
    <source>
        <dbReference type="Proteomes" id="UP000245591"/>
    </source>
</evidence>
<dbReference type="GO" id="GO:0004502">
    <property type="term" value="F:kynurenine 3-monooxygenase activity"/>
    <property type="evidence" value="ECO:0007669"/>
    <property type="project" value="TreeGrafter"/>
</dbReference>
<name>A0A2U1J668_SMIAN</name>
<protein>
    <recommendedName>
        <fullName evidence="7">FAD-binding domain-containing protein</fullName>
    </recommendedName>
</protein>
<dbReference type="GO" id="GO:0005741">
    <property type="term" value="C:mitochondrial outer membrane"/>
    <property type="evidence" value="ECO:0007669"/>
    <property type="project" value="TreeGrafter"/>
</dbReference>
<evidence type="ECO:0000256" key="2">
    <source>
        <dbReference type="ARBA" id="ARBA00022630"/>
    </source>
</evidence>
<comment type="cofactor">
    <cofactor evidence="1">
        <name>FAD</name>
        <dbReference type="ChEBI" id="CHEBI:57692"/>
    </cofactor>
</comment>
<comment type="caution">
    <text evidence="5">The sequence shown here is derived from an EMBL/GenBank/DDBJ whole genome shotgun (WGS) entry which is preliminary data.</text>
</comment>
<dbReference type="SUPFAM" id="SSF51905">
    <property type="entry name" value="FAD/NAD(P)-binding domain"/>
    <property type="match status" value="1"/>
</dbReference>
<evidence type="ECO:0000256" key="1">
    <source>
        <dbReference type="ARBA" id="ARBA00001974"/>
    </source>
</evidence>
<dbReference type="Proteomes" id="UP000245591">
    <property type="component" value="Unassembled WGS sequence"/>
</dbReference>
<gene>
    <name evidence="5" type="ORF">BB558_003393</name>
</gene>
<keyword evidence="2" id="KW-0285">Flavoprotein</keyword>
<keyword evidence="4" id="KW-0560">Oxidoreductase</keyword>
<dbReference type="EMBL" id="MBFU01000329">
    <property type="protein sequence ID" value="PWA00554.1"/>
    <property type="molecule type" value="Genomic_DNA"/>
</dbReference>
<dbReference type="InterPro" id="IPR036188">
    <property type="entry name" value="FAD/NAD-bd_sf"/>
</dbReference>
<evidence type="ECO:0008006" key="7">
    <source>
        <dbReference type="Google" id="ProtNLM"/>
    </source>
</evidence>
<feature type="non-terminal residue" evidence="5">
    <location>
        <position position="136"/>
    </location>
</feature>
<dbReference type="Gene3D" id="3.50.50.60">
    <property type="entry name" value="FAD/NAD(P)-binding domain"/>
    <property type="match status" value="1"/>
</dbReference>
<keyword evidence="3" id="KW-0274">FAD</keyword>
<dbReference type="AlphaFoldDB" id="A0A2U1J668"/>
<evidence type="ECO:0000256" key="3">
    <source>
        <dbReference type="ARBA" id="ARBA00022827"/>
    </source>
</evidence>
<dbReference type="GO" id="GO:0070189">
    <property type="term" value="P:kynurenine metabolic process"/>
    <property type="evidence" value="ECO:0007669"/>
    <property type="project" value="TreeGrafter"/>
</dbReference>
<accession>A0A2U1J668</accession>
<dbReference type="PROSITE" id="PS51257">
    <property type="entry name" value="PROKAR_LIPOPROTEIN"/>
    <property type="match status" value="1"/>
</dbReference>
<evidence type="ECO:0000313" key="5">
    <source>
        <dbReference type="EMBL" id="PWA00554.1"/>
    </source>
</evidence>
<reference evidence="5 6" key="1">
    <citation type="journal article" date="2018" name="MBio">
        <title>Comparative Genomics Reveals the Core Gene Toolbox for the Fungus-Insect Symbiosis.</title>
        <authorList>
            <person name="Wang Y."/>
            <person name="Stata M."/>
            <person name="Wang W."/>
            <person name="Stajich J.E."/>
            <person name="White M.M."/>
            <person name="Moncalvo J.M."/>
        </authorList>
    </citation>
    <scope>NUCLEOTIDE SEQUENCE [LARGE SCALE GENOMIC DNA]</scope>
    <source>
        <strain evidence="5 6">AUS-126-30</strain>
    </source>
</reference>
<proteinExistence type="predicted"/>
<dbReference type="PANTHER" id="PTHR46028:SF2">
    <property type="entry name" value="KYNURENINE 3-MONOOXYGENASE"/>
    <property type="match status" value="1"/>
</dbReference>
<sequence>MSQNKVIIAGGGLVGSLAACYFAKRGWIVELYERSPDPRKSDSNERITRRSINLAISTRGLSAINRVDPDLKKKVMDIVLPMYGRMIHDLDGKLNGQSYSPHGEFINSIDRGLLNQILLTECEKYPTTTIFFEHSL</sequence>
<evidence type="ECO:0000256" key="4">
    <source>
        <dbReference type="ARBA" id="ARBA00023002"/>
    </source>
</evidence>